<dbReference type="Proteomes" id="UP000504606">
    <property type="component" value="Unplaced"/>
</dbReference>
<name>A0A9C6U692_FRAOC</name>
<feature type="coiled-coil region" evidence="1">
    <location>
        <begin position="227"/>
        <end position="254"/>
    </location>
</feature>
<dbReference type="AlphaFoldDB" id="A0A9C6U692"/>
<feature type="region of interest" description="Disordered" evidence="2">
    <location>
        <begin position="139"/>
        <end position="189"/>
    </location>
</feature>
<dbReference type="RefSeq" id="XP_052124342.1">
    <property type="nucleotide sequence ID" value="XM_052268382.1"/>
</dbReference>
<dbReference type="GeneID" id="113213075"/>
<keyword evidence="1" id="KW-0175">Coiled coil</keyword>
<gene>
    <name evidence="4" type="primary">LOC113213075</name>
</gene>
<organism evidence="3 4">
    <name type="scientific">Frankliniella occidentalis</name>
    <name type="common">Western flower thrips</name>
    <name type="synonym">Euthrips occidentalis</name>
    <dbReference type="NCBI Taxonomy" id="133901"/>
    <lineage>
        <taxon>Eukaryota</taxon>
        <taxon>Metazoa</taxon>
        <taxon>Ecdysozoa</taxon>
        <taxon>Arthropoda</taxon>
        <taxon>Hexapoda</taxon>
        <taxon>Insecta</taxon>
        <taxon>Pterygota</taxon>
        <taxon>Neoptera</taxon>
        <taxon>Paraneoptera</taxon>
        <taxon>Thysanoptera</taxon>
        <taxon>Terebrantia</taxon>
        <taxon>Thripoidea</taxon>
        <taxon>Thripidae</taxon>
        <taxon>Frankliniella</taxon>
    </lineage>
</organism>
<reference evidence="4" key="1">
    <citation type="submission" date="2025-08" db="UniProtKB">
        <authorList>
            <consortium name="RefSeq"/>
        </authorList>
    </citation>
    <scope>IDENTIFICATION</scope>
    <source>
        <tissue evidence="4">Whole organism</tissue>
    </source>
</reference>
<accession>A0A9C6U692</accession>
<proteinExistence type="predicted"/>
<evidence type="ECO:0000313" key="3">
    <source>
        <dbReference type="Proteomes" id="UP000504606"/>
    </source>
</evidence>
<evidence type="ECO:0000256" key="2">
    <source>
        <dbReference type="SAM" id="MobiDB-lite"/>
    </source>
</evidence>
<evidence type="ECO:0000313" key="4">
    <source>
        <dbReference type="RefSeq" id="XP_052124342.1"/>
    </source>
</evidence>
<sequence>MSNKSKPRPRETASFFEVDHDACMLVKHSDPTEDGRVCNGVAYQAWLREPVLDVTQLKNKDVNIWWPEESQRADAPERKELKNKRKDWEAPSQWYSTNVFVHEVGGRVPMLALKKAANNTDGKVVQFMDKAGRRDFCRKKLGSDMVQSNTDLRTSKPSAKRKHSGTTDSDSKTAPKKKLTKQGLPPTSRRFEDIIVGSTGIKTVEVHSKTEALFTPDAPPSFENMSKAALIGYIEQLREENAQLKKRLQSSEALIDSLGGPLCGTFLDGKSS</sequence>
<keyword evidence="3" id="KW-1185">Reference proteome</keyword>
<feature type="compositionally biased region" description="Polar residues" evidence="2">
    <location>
        <begin position="145"/>
        <end position="157"/>
    </location>
</feature>
<protein>
    <submittedName>
        <fullName evidence="4">Uncharacterized protein LOC113213075 isoform X1</fullName>
    </submittedName>
</protein>
<evidence type="ECO:0000256" key="1">
    <source>
        <dbReference type="SAM" id="Coils"/>
    </source>
</evidence>